<feature type="transmembrane region" description="Helical" evidence="6">
    <location>
        <begin position="291"/>
        <end position="310"/>
    </location>
</feature>
<feature type="transmembrane region" description="Helical" evidence="6">
    <location>
        <begin position="398"/>
        <end position="416"/>
    </location>
</feature>
<feature type="transmembrane region" description="Helical" evidence="6">
    <location>
        <begin position="90"/>
        <end position="110"/>
    </location>
</feature>
<organism evidence="8 9">
    <name type="scientific">Mycena albidolilacea</name>
    <dbReference type="NCBI Taxonomy" id="1033008"/>
    <lineage>
        <taxon>Eukaryota</taxon>
        <taxon>Fungi</taxon>
        <taxon>Dikarya</taxon>
        <taxon>Basidiomycota</taxon>
        <taxon>Agaricomycotina</taxon>
        <taxon>Agaricomycetes</taxon>
        <taxon>Agaricomycetidae</taxon>
        <taxon>Agaricales</taxon>
        <taxon>Marasmiineae</taxon>
        <taxon>Mycenaceae</taxon>
        <taxon>Mycena</taxon>
    </lineage>
</organism>
<feature type="transmembrane region" description="Helical" evidence="6">
    <location>
        <begin position="371"/>
        <end position="392"/>
    </location>
</feature>
<name>A0AAD7F227_9AGAR</name>
<dbReference type="Gene3D" id="1.20.1250.20">
    <property type="entry name" value="MFS general substrate transporter like domains"/>
    <property type="match status" value="1"/>
</dbReference>
<evidence type="ECO:0000256" key="1">
    <source>
        <dbReference type="ARBA" id="ARBA00004141"/>
    </source>
</evidence>
<protein>
    <submittedName>
        <fullName evidence="8">MFS polyamine transporter</fullName>
    </submittedName>
</protein>
<dbReference type="InterPro" id="IPR020846">
    <property type="entry name" value="MFS_dom"/>
</dbReference>
<feature type="transmembrane region" description="Helical" evidence="6">
    <location>
        <begin position="147"/>
        <end position="169"/>
    </location>
</feature>
<evidence type="ECO:0000256" key="2">
    <source>
        <dbReference type="ARBA" id="ARBA00022692"/>
    </source>
</evidence>
<feature type="compositionally biased region" description="Low complexity" evidence="5">
    <location>
        <begin position="12"/>
        <end position="21"/>
    </location>
</feature>
<keyword evidence="9" id="KW-1185">Reference proteome</keyword>
<dbReference type="EMBL" id="JARIHO010000003">
    <property type="protein sequence ID" value="KAJ7364851.1"/>
    <property type="molecule type" value="Genomic_DNA"/>
</dbReference>
<dbReference type="GO" id="GO:0016020">
    <property type="term" value="C:membrane"/>
    <property type="evidence" value="ECO:0007669"/>
    <property type="project" value="UniProtKB-SubCell"/>
</dbReference>
<keyword evidence="2 6" id="KW-0812">Transmembrane</keyword>
<dbReference type="FunFam" id="1.20.1250.20:FF:000011">
    <property type="entry name" value="MFS multidrug transporter, putative"/>
    <property type="match status" value="1"/>
</dbReference>
<evidence type="ECO:0000256" key="6">
    <source>
        <dbReference type="SAM" id="Phobius"/>
    </source>
</evidence>
<dbReference type="InterPro" id="IPR011701">
    <property type="entry name" value="MFS"/>
</dbReference>
<evidence type="ECO:0000313" key="8">
    <source>
        <dbReference type="EMBL" id="KAJ7364851.1"/>
    </source>
</evidence>
<feature type="transmembrane region" description="Helical" evidence="6">
    <location>
        <begin position="468"/>
        <end position="487"/>
    </location>
</feature>
<dbReference type="GO" id="GO:0022857">
    <property type="term" value="F:transmembrane transporter activity"/>
    <property type="evidence" value="ECO:0007669"/>
    <property type="project" value="InterPro"/>
</dbReference>
<dbReference type="AlphaFoldDB" id="A0AAD7F227"/>
<dbReference type="SUPFAM" id="SSF103473">
    <property type="entry name" value="MFS general substrate transporter"/>
    <property type="match status" value="1"/>
</dbReference>
<dbReference type="CDD" id="cd17323">
    <property type="entry name" value="MFS_Tpo1_MDR_like"/>
    <property type="match status" value="1"/>
</dbReference>
<feature type="transmembrane region" description="Helical" evidence="6">
    <location>
        <begin position="208"/>
        <end position="230"/>
    </location>
</feature>
<evidence type="ECO:0000256" key="4">
    <source>
        <dbReference type="ARBA" id="ARBA00023136"/>
    </source>
</evidence>
<dbReference type="Proteomes" id="UP001218218">
    <property type="component" value="Unassembled WGS sequence"/>
</dbReference>
<dbReference type="PROSITE" id="PS50850">
    <property type="entry name" value="MFS"/>
    <property type="match status" value="1"/>
</dbReference>
<feature type="transmembrane region" description="Helical" evidence="6">
    <location>
        <begin position="53"/>
        <end position="70"/>
    </location>
</feature>
<dbReference type="PANTHER" id="PTHR23502:SF60">
    <property type="entry name" value="MAJOR FACILITATOR SUPERFAMILY (MFS) PROFILE DOMAIN-CONTAINING PROTEIN-RELATED"/>
    <property type="match status" value="1"/>
</dbReference>
<feature type="domain" description="Major facilitator superfamily (MFS) profile" evidence="7">
    <location>
        <begin position="55"/>
        <end position="502"/>
    </location>
</feature>
<evidence type="ECO:0000313" key="9">
    <source>
        <dbReference type="Proteomes" id="UP001218218"/>
    </source>
</evidence>
<comment type="subcellular location">
    <subcellularLocation>
        <location evidence="1">Membrane</location>
        <topology evidence="1">Multi-pass membrane protein</topology>
    </subcellularLocation>
</comment>
<comment type="caution">
    <text evidence="8">The sequence shown here is derived from an EMBL/GenBank/DDBJ whole genome shotgun (WGS) entry which is preliminary data.</text>
</comment>
<evidence type="ECO:0000259" key="7">
    <source>
        <dbReference type="PROSITE" id="PS50850"/>
    </source>
</evidence>
<gene>
    <name evidence="8" type="ORF">DFH08DRAFT_840147</name>
</gene>
<feature type="transmembrane region" description="Helical" evidence="6">
    <location>
        <begin position="122"/>
        <end position="141"/>
    </location>
</feature>
<dbReference type="InterPro" id="IPR036259">
    <property type="entry name" value="MFS_trans_sf"/>
</dbReference>
<proteinExistence type="predicted"/>
<evidence type="ECO:0000256" key="3">
    <source>
        <dbReference type="ARBA" id="ARBA00022989"/>
    </source>
</evidence>
<reference evidence="8" key="1">
    <citation type="submission" date="2023-03" db="EMBL/GenBank/DDBJ databases">
        <title>Massive genome expansion in bonnet fungi (Mycena s.s.) driven by repeated elements and novel gene families across ecological guilds.</title>
        <authorList>
            <consortium name="Lawrence Berkeley National Laboratory"/>
            <person name="Harder C.B."/>
            <person name="Miyauchi S."/>
            <person name="Viragh M."/>
            <person name="Kuo A."/>
            <person name="Thoen E."/>
            <person name="Andreopoulos B."/>
            <person name="Lu D."/>
            <person name="Skrede I."/>
            <person name="Drula E."/>
            <person name="Henrissat B."/>
            <person name="Morin E."/>
            <person name="Kohler A."/>
            <person name="Barry K."/>
            <person name="LaButti K."/>
            <person name="Morin E."/>
            <person name="Salamov A."/>
            <person name="Lipzen A."/>
            <person name="Mereny Z."/>
            <person name="Hegedus B."/>
            <person name="Baldrian P."/>
            <person name="Stursova M."/>
            <person name="Weitz H."/>
            <person name="Taylor A."/>
            <person name="Grigoriev I.V."/>
            <person name="Nagy L.G."/>
            <person name="Martin F."/>
            <person name="Kauserud H."/>
        </authorList>
    </citation>
    <scope>NUCLEOTIDE SEQUENCE</scope>
    <source>
        <strain evidence="8">CBHHK002</strain>
    </source>
</reference>
<feature type="transmembrane region" description="Helical" evidence="6">
    <location>
        <begin position="181"/>
        <end position="202"/>
    </location>
</feature>
<dbReference type="PANTHER" id="PTHR23502">
    <property type="entry name" value="MAJOR FACILITATOR SUPERFAMILY"/>
    <property type="match status" value="1"/>
</dbReference>
<feature type="transmembrane region" description="Helical" evidence="6">
    <location>
        <begin position="428"/>
        <end position="448"/>
    </location>
</feature>
<sequence>MPSDSERPSPSPTVDVDVPEVQNEKGDQSDIVVDWTGPDDPLNPKNWSRNKKWAATLVVSAFTLISPVSSSMIAPASTQVAERFGITNDVVIGLVTSIFILAYAIGPLFLGPLSEIFGRNRIIQGANLWYLVWNLGCGFAQNTGQLLAFRFLSGLGGSAPLAIGGGVLGDIWDAEERGQALAIYSLAPLLGPVVGPMCGAFIAEKSTWRWVFWSTSIVDVGIQILGILYLRESYAPFLLEQKTNQIRKSLDAEKGPVRHVRSKFGDEDRTWQRIMITALTRPFVLFYNEPIVQVLGIYMAFIYGLFYLFITSMPLMFQGTYGESVGVSGINYLALGVGVTGASQINARLMDYIFRRLKEKNGGDGRPEYRIPSMVPGTLALPVGLLLTGWTVQAKVHWIVPDIGIALVGAGTILNFQSIQIYIVDAFALYAASALAAVGCLRAIFGFAFPLFAKQMYEKLGYGKGDTVLAVISIVIGCPSPWLLWTYGRQLRMRSKFAKRPT</sequence>
<accession>A0AAD7F227</accession>
<keyword evidence="4 6" id="KW-0472">Membrane</keyword>
<keyword evidence="3 6" id="KW-1133">Transmembrane helix</keyword>
<evidence type="ECO:0000256" key="5">
    <source>
        <dbReference type="SAM" id="MobiDB-lite"/>
    </source>
</evidence>
<feature type="transmembrane region" description="Helical" evidence="6">
    <location>
        <begin position="330"/>
        <end position="350"/>
    </location>
</feature>
<dbReference type="Pfam" id="PF07690">
    <property type="entry name" value="MFS_1"/>
    <property type="match status" value="1"/>
</dbReference>
<feature type="region of interest" description="Disordered" evidence="5">
    <location>
        <begin position="1"/>
        <end position="41"/>
    </location>
</feature>